<evidence type="ECO:0000256" key="10">
    <source>
        <dbReference type="RuleBase" id="RU003376"/>
    </source>
</evidence>
<feature type="transmembrane region" description="Helical" evidence="12">
    <location>
        <begin position="184"/>
        <end position="205"/>
    </location>
</feature>
<feature type="domain" description="Heme-copper oxidase subunit III family profile" evidence="13">
    <location>
        <begin position="31"/>
        <end position="208"/>
    </location>
</feature>
<dbReference type="InterPro" id="IPR024791">
    <property type="entry name" value="Cyt_c/ubiquinol_Oxase_su3"/>
</dbReference>
<dbReference type="CDD" id="cd00386">
    <property type="entry name" value="Heme_Cu_Oxidase_III_like"/>
    <property type="match status" value="1"/>
</dbReference>
<dbReference type="EC" id="7.1.1.9" evidence="3"/>
<dbReference type="PANTHER" id="PTHR11403:SF7">
    <property type="entry name" value="CYTOCHROME C OXIDASE SUBUNIT 3"/>
    <property type="match status" value="1"/>
</dbReference>
<evidence type="ECO:0000256" key="2">
    <source>
        <dbReference type="ARBA" id="ARBA00010581"/>
    </source>
</evidence>
<feature type="region of interest" description="Disordered" evidence="11">
    <location>
        <begin position="1"/>
        <end position="23"/>
    </location>
</feature>
<organism evidence="14 15">
    <name type="scientific">Streptosporangium sandarakinum</name>
    <dbReference type="NCBI Taxonomy" id="1260955"/>
    <lineage>
        <taxon>Bacteria</taxon>
        <taxon>Bacillati</taxon>
        <taxon>Actinomycetota</taxon>
        <taxon>Actinomycetes</taxon>
        <taxon>Streptosporangiales</taxon>
        <taxon>Streptosporangiaceae</taxon>
        <taxon>Streptosporangium</taxon>
    </lineage>
</organism>
<dbReference type="PROSITE" id="PS50253">
    <property type="entry name" value="COX3"/>
    <property type="match status" value="1"/>
</dbReference>
<evidence type="ECO:0000256" key="5">
    <source>
        <dbReference type="ARBA" id="ARBA00022967"/>
    </source>
</evidence>
<keyword evidence="5" id="KW-1278">Translocase</keyword>
<evidence type="ECO:0000313" key="14">
    <source>
        <dbReference type="EMBL" id="NYF40716.1"/>
    </source>
</evidence>
<name>A0A852UYG6_9ACTN</name>
<dbReference type="GO" id="GO:0004129">
    <property type="term" value="F:cytochrome-c oxidase activity"/>
    <property type="evidence" value="ECO:0007669"/>
    <property type="project" value="UniProtKB-EC"/>
</dbReference>
<feature type="transmembrane region" description="Helical" evidence="12">
    <location>
        <begin position="29"/>
        <end position="54"/>
    </location>
</feature>
<evidence type="ECO:0000313" key="15">
    <source>
        <dbReference type="Proteomes" id="UP000576393"/>
    </source>
</evidence>
<dbReference type="AlphaFoldDB" id="A0A852UYG6"/>
<gene>
    <name evidence="14" type="ORF">HDA43_002875</name>
</gene>
<dbReference type="RefSeq" id="WP_179820796.1">
    <property type="nucleotide sequence ID" value="NZ_JACCCO010000001.1"/>
</dbReference>
<evidence type="ECO:0000256" key="12">
    <source>
        <dbReference type="SAM" id="Phobius"/>
    </source>
</evidence>
<dbReference type="Pfam" id="PF00510">
    <property type="entry name" value="COX3"/>
    <property type="match status" value="1"/>
</dbReference>
<evidence type="ECO:0000256" key="6">
    <source>
        <dbReference type="ARBA" id="ARBA00022989"/>
    </source>
</evidence>
<dbReference type="SUPFAM" id="SSF81452">
    <property type="entry name" value="Cytochrome c oxidase subunit III-like"/>
    <property type="match status" value="1"/>
</dbReference>
<evidence type="ECO:0000256" key="3">
    <source>
        <dbReference type="ARBA" id="ARBA00012949"/>
    </source>
</evidence>
<protein>
    <recommendedName>
        <fullName evidence="3">cytochrome-c oxidase</fullName>
        <ecNumber evidence="3">7.1.1.9</ecNumber>
    </recommendedName>
    <alternativeName>
        <fullName evidence="8">Cytochrome aa3 subunit 3</fullName>
    </alternativeName>
    <alternativeName>
        <fullName evidence="9">Cytochrome c oxidase polypeptide III</fullName>
    </alternativeName>
</protein>
<dbReference type="GO" id="GO:0005886">
    <property type="term" value="C:plasma membrane"/>
    <property type="evidence" value="ECO:0007669"/>
    <property type="project" value="UniProtKB-SubCell"/>
</dbReference>
<dbReference type="Proteomes" id="UP000576393">
    <property type="component" value="Unassembled WGS sequence"/>
</dbReference>
<dbReference type="InterPro" id="IPR000298">
    <property type="entry name" value="Cyt_c_oxidase-like_su3"/>
</dbReference>
<feature type="transmembrane region" description="Helical" evidence="12">
    <location>
        <begin position="104"/>
        <end position="123"/>
    </location>
</feature>
<evidence type="ECO:0000256" key="11">
    <source>
        <dbReference type="SAM" id="MobiDB-lite"/>
    </source>
</evidence>
<keyword evidence="15" id="KW-1185">Reference proteome</keyword>
<comment type="similarity">
    <text evidence="2 10">Belongs to the cytochrome c oxidase subunit 3 family.</text>
</comment>
<dbReference type="Gene3D" id="1.20.120.80">
    <property type="entry name" value="Cytochrome c oxidase, subunit III, four-helix bundle"/>
    <property type="match status" value="1"/>
</dbReference>
<evidence type="ECO:0000256" key="9">
    <source>
        <dbReference type="ARBA" id="ARBA00031625"/>
    </source>
</evidence>
<keyword evidence="7 12" id="KW-0472">Membrane</keyword>
<evidence type="ECO:0000259" key="13">
    <source>
        <dbReference type="PROSITE" id="PS50253"/>
    </source>
</evidence>
<reference evidence="14 15" key="1">
    <citation type="submission" date="2020-07" db="EMBL/GenBank/DDBJ databases">
        <title>Sequencing the genomes of 1000 actinobacteria strains.</title>
        <authorList>
            <person name="Klenk H.-P."/>
        </authorList>
    </citation>
    <scope>NUCLEOTIDE SEQUENCE [LARGE SCALE GENOMIC DNA]</scope>
    <source>
        <strain evidence="14 15">DSM 45763</strain>
    </source>
</reference>
<keyword evidence="6 12" id="KW-1133">Transmembrane helix</keyword>
<dbReference type="PANTHER" id="PTHR11403">
    <property type="entry name" value="CYTOCHROME C OXIDASE SUBUNIT III"/>
    <property type="match status" value="1"/>
</dbReference>
<sequence length="209" mass="22884">MTATGEWVPIRPVGPAPPHGKPPSGRTPAWWGMVLFITTEATIFACLLGSYFYIRFSTAGPWPPGGIKDPELSKPLIMTVLLLSSSGPMVWADLAVRRGRTAQLRAGLAFTLALGAAFLGLQATEYATKLGEFVWSTNVYGSLFYVITGFHGLHVIVGLVMLVFVTIAALAGKLGSRHHERVRLVAFYWHFVDAVWITILFTIYLSPHL</sequence>
<proteinExistence type="inferred from homology"/>
<dbReference type="InterPro" id="IPR035973">
    <property type="entry name" value="Cyt_c_oxidase_su3-like_sf"/>
</dbReference>
<accession>A0A852UYG6</accession>
<dbReference type="EMBL" id="JACCCO010000001">
    <property type="protein sequence ID" value="NYF40716.1"/>
    <property type="molecule type" value="Genomic_DNA"/>
</dbReference>
<evidence type="ECO:0000256" key="8">
    <source>
        <dbReference type="ARBA" id="ARBA00031400"/>
    </source>
</evidence>
<dbReference type="GO" id="GO:0019646">
    <property type="term" value="P:aerobic electron transport chain"/>
    <property type="evidence" value="ECO:0007669"/>
    <property type="project" value="InterPro"/>
</dbReference>
<comment type="subcellular location">
    <subcellularLocation>
        <location evidence="10">Cell membrane</location>
        <topology evidence="10">Multi-pass membrane protein</topology>
    </subcellularLocation>
    <subcellularLocation>
        <location evidence="1">Membrane</location>
        <topology evidence="1">Multi-pass membrane protein</topology>
    </subcellularLocation>
</comment>
<evidence type="ECO:0000256" key="7">
    <source>
        <dbReference type="ARBA" id="ARBA00023136"/>
    </source>
</evidence>
<dbReference type="InterPro" id="IPR013833">
    <property type="entry name" value="Cyt_c_oxidase_su3_a-hlx"/>
</dbReference>
<feature type="compositionally biased region" description="Pro residues" evidence="11">
    <location>
        <begin position="12"/>
        <end position="21"/>
    </location>
</feature>
<evidence type="ECO:0000256" key="1">
    <source>
        <dbReference type="ARBA" id="ARBA00004141"/>
    </source>
</evidence>
<keyword evidence="4 10" id="KW-0812">Transmembrane</keyword>
<evidence type="ECO:0000256" key="4">
    <source>
        <dbReference type="ARBA" id="ARBA00022692"/>
    </source>
</evidence>
<comment type="caution">
    <text evidence="14">The sequence shown here is derived from an EMBL/GenBank/DDBJ whole genome shotgun (WGS) entry which is preliminary data.</text>
</comment>
<feature type="transmembrane region" description="Helical" evidence="12">
    <location>
        <begin position="143"/>
        <end position="172"/>
    </location>
</feature>